<reference evidence="2" key="2">
    <citation type="submission" date="2023-01" db="EMBL/GenBank/DDBJ databases">
        <title>Draft genome sequence of Methylophaga thalassica strain NBRC 102424.</title>
        <authorList>
            <person name="Sun Q."/>
            <person name="Mori K."/>
        </authorList>
    </citation>
    <scope>NUCLEOTIDE SEQUENCE</scope>
    <source>
        <strain evidence="2">NBRC 102424</strain>
    </source>
</reference>
<dbReference type="InterPro" id="IPR006342">
    <property type="entry name" value="FkbM_mtfrase"/>
</dbReference>
<comment type="caution">
    <text evidence="2">The sequence shown here is derived from an EMBL/GenBank/DDBJ whole genome shotgun (WGS) entry which is preliminary data.</text>
</comment>
<name>A0ABQ5TYB4_9GAMM</name>
<dbReference type="RefSeq" id="WP_284723749.1">
    <property type="nucleotide sequence ID" value="NZ_BSND01000013.1"/>
</dbReference>
<dbReference type="InterPro" id="IPR029063">
    <property type="entry name" value="SAM-dependent_MTases_sf"/>
</dbReference>
<gene>
    <name evidence="2" type="ORF">GCM10007891_29220</name>
</gene>
<dbReference type="Gene3D" id="3.40.50.150">
    <property type="entry name" value="Vaccinia Virus protein VP39"/>
    <property type="match status" value="1"/>
</dbReference>
<sequence>MNKLTSFQTVAYQALSHSSGTSHYFNDTEFFDEFFALVLGPEQAVVDVGFNIGIQAELYLQHTKGPILGFEASAAIYEFARSKFADEPQVELYNYAVSNQEGTADFIETAIWGAGSLKYTRGMAHCGVGEDYVVKTVDLVRLDEMLADRDNIGLIKLDIEGAELLALDGARALLARNRPYILMEYCHNALSFELNGQAITADTLYDFARDIGYTVYNIYGICLSNKAVWNTSILKDTADVFLIPDEKHDHWTTQLLPVYQYRIFDKMLAVIENGLPSHHLWLTALPSRLYEIINHSCESAAKQRLQQTSTELKQTLSSRDEIFHIQKLSRRAGVLLALLFDGAIESAYQLGAMKSLTEKQLDEFEQLLS</sequence>
<evidence type="ECO:0000259" key="1">
    <source>
        <dbReference type="Pfam" id="PF05050"/>
    </source>
</evidence>
<dbReference type="Proteomes" id="UP001161423">
    <property type="component" value="Unassembled WGS sequence"/>
</dbReference>
<dbReference type="PANTHER" id="PTHR34203">
    <property type="entry name" value="METHYLTRANSFERASE, FKBM FAMILY PROTEIN"/>
    <property type="match status" value="1"/>
</dbReference>
<dbReference type="EMBL" id="BSND01000013">
    <property type="protein sequence ID" value="GLQ01069.1"/>
    <property type="molecule type" value="Genomic_DNA"/>
</dbReference>
<dbReference type="Pfam" id="PF05050">
    <property type="entry name" value="Methyltransf_21"/>
    <property type="match status" value="1"/>
</dbReference>
<dbReference type="PANTHER" id="PTHR34203:SF15">
    <property type="entry name" value="SLL1173 PROTEIN"/>
    <property type="match status" value="1"/>
</dbReference>
<accession>A0ABQ5TYB4</accession>
<evidence type="ECO:0000313" key="2">
    <source>
        <dbReference type="EMBL" id="GLQ01069.1"/>
    </source>
</evidence>
<dbReference type="NCBIfam" id="TIGR01444">
    <property type="entry name" value="fkbM_fam"/>
    <property type="match status" value="1"/>
</dbReference>
<organism evidence="2 3">
    <name type="scientific">Methylophaga thalassica</name>
    <dbReference type="NCBI Taxonomy" id="40223"/>
    <lineage>
        <taxon>Bacteria</taxon>
        <taxon>Pseudomonadati</taxon>
        <taxon>Pseudomonadota</taxon>
        <taxon>Gammaproteobacteria</taxon>
        <taxon>Thiotrichales</taxon>
        <taxon>Piscirickettsiaceae</taxon>
        <taxon>Methylophaga</taxon>
    </lineage>
</organism>
<reference evidence="2" key="1">
    <citation type="journal article" date="2014" name="Int. J. Syst. Evol. Microbiol.">
        <title>Complete genome of a new Firmicutes species belonging to the dominant human colonic microbiota ('Ruminococcus bicirculans') reveals two chromosomes and a selective capacity to utilize plant glucans.</title>
        <authorList>
            <consortium name="NISC Comparative Sequencing Program"/>
            <person name="Wegmann U."/>
            <person name="Louis P."/>
            <person name="Goesmann A."/>
            <person name="Henrissat B."/>
            <person name="Duncan S.H."/>
            <person name="Flint H.J."/>
        </authorList>
    </citation>
    <scope>NUCLEOTIDE SEQUENCE</scope>
    <source>
        <strain evidence="2">NBRC 102424</strain>
    </source>
</reference>
<feature type="domain" description="Methyltransferase FkbM" evidence="1">
    <location>
        <begin position="47"/>
        <end position="194"/>
    </location>
</feature>
<protein>
    <recommendedName>
        <fullName evidence="1">Methyltransferase FkbM domain-containing protein</fullName>
    </recommendedName>
</protein>
<evidence type="ECO:0000313" key="3">
    <source>
        <dbReference type="Proteomes" id="UP001161423"/>
    </source>
</evidence>
<dbReference type="InterPro" id="IPR052514">
    <property type="entry name" value="SAM-dependent_MTase"/>
</dbReference>
<proteinExistence type="predicted"/>
<keyword evidence="3" id="KW-1185">Reference proteome</keyword>
<dbReference type="SUPFAM" id="SSF53335">
    <property type="entry name" value="S-adenosyl-L-methionine-dependent methyltransferases"/>
    <property type="match status" value="1"/>
</dbReference>